<evidence type="ECO:0000313" key="1">
    <source>
        <dbReference type="EMBL" id="MBP1994371.1"/>
    </source>
</evidence>
<proteinExistence type="predicted"/>
<organism evidence="1 2">
    <name type="scientific">Paenibacillus eucommiae</name>
    <dbReference type="NCBI Taxonomy" id="1355755"/>
    <lineage>
        <taxon>Bacteria</taxon>
        <taxon>Bacillati</taxon>
        <taxon>Bacillota</taxon>
        <taxon>Bacilli</taxon>
        <taxon>Bacillales</taxon>
        <taxon>Paenibacillaceae</taxon>
        <taxon>Paenibacillus</taxon>
    </lineage>
</organism>
<reference evidence="1 2" key="1">
    <citation type="submission" date="2021-03" db="EMBL/GenBank/DDBJ databases">
        <title>Genomic Encyclopedia of Type Strains, Phase IV (KMG-IV): sequencing the most valuable type-strain genomes for metagenomic binning, comparative biology and taxonomic classification.</title>
        <authorList>
            <person name="Goeker M."/>
        </authorList>
    </citation>
    <scope>NUCLEOTIDE SEQUENCE [LARGE SCALE GENOMIC DNA]</scope>
    <source>
        <strain evidence="1 2">DSM 26048</strain>
    </source>
</reference>
<dbReference type="Proteomes" id="UP001519287">
    <property type="component" value="Unassembled WGS sequence"/>
</dbReference>
<evidence type="ECO:0000313" key="2">
    <source>
        <dbReference type="Proteomes" id="UP001519287"/>
    </source>
</evidence>
<comment type="caution">
    <text evidence="1">The sequence shown here is derived from an EMBL/GenBank/DDBJ whole genome shotgun (WGS) entry which is preliminary data.</text>
</comment>
<gene>
    <name evidence="1" type="ORF">J2Z66_006007</name>
</gene>
<protein>
    <submittedName>
        <fullName evidence="1">Uncharacterized protein</fullName>
    </submittedName>
</protein>
<name>A0ABS4J3E3_9BACL</name>
<keyword evidence="2" id="KW-1185">Reference proteome</keyword>
<dbReference type="RefSeq" id="WP_209976206.1">
    <property type="nucleotide sequence ID" value="NZ_JAGGLB010000025.1"/>
</dbReference>
<accession>A0ABS4J3E3</accession>
<dbReference type="EMBL" id="JAGGLB010000025">
    <property type="protein sequence ID" value="MBP1994371.1"/>
    <property type="molecule type" value="Genomic_DNA"/>
</dbReference>
<sequence>MITQKKTAISIVKGNRQTPLTLQQRLSQLIGANLSTLINPFGLVEAAKIRKVLNSVIVVRQNSDSIILSPSGLQIMTINRRAQNPTARRFSVALNSIARDGQSNSPTILNNLRIVQIGKDFLETTVTGDSIQLIPLTNVTVIFATSRSTMRKRSKYSKLY</sequence>